<proteinExistence type="predicted"/>
<evidence type="ECO:0000259" key="2">
    <source>
        <dbReference type="Pfam" id="PF18962"/>
    </source>
</evidence>
<dbReference type="Gene3D" id="2.60.120.260">
    <property type="entry name" value="Galactose-binding domain-like"/>
    <property type="match status" value="1"/>
</dbReference>
<gene>
    <name evidence="3" type="ORF">H4317_13270</name>
</gene>
<evidence type="ECO:0000256" key="1">
    <source>
        <dbReference type="SAM" id="SignalP"/>
    </source>
</evidence>
<name>A0A7G7W442_9BACT</name>
<feature type="domain" description="Secretion system C-terminal sorting" evidence="2">
    <location>
        <begin position="560"/>
        <end position="629"/>
    </location>
</feature>
<protein>
    <submittedName>
        <fullName evidence="3">T9SS type A sorting domain-containing protein</fullName>
    </submittedName>
</protein>
<dbReference type="RefSeq" id="WP_185887065.1">
    <property type="nucleotide sequence ID" value="NZ_CP060202.1"/>
</dbReference>
<keyword evidence="4" id="KW-1185">Reference proteome</keyword>
<dbReference type="Proteomes" id="UP000515489">
    <property type="component" value="Chromosome"/>
</dbReference>
<feature type="signal peptide" evidence="1">
    <location>
        <begin position="1"/>
        <end position="24"/>
    </location>
</feature>
<accession>A0A7G7W442</accession>
<organism evidence="3 4">
    <name type="scientific">Hymenobacter sediminicola</name>
    <dbReference type="NCBI Taxonomy" id="2761579"/>
    <lineage>
        <taxon>Bacteria</taxon>
        <taxon>Pseudomonadati</taxon>
        <taxon>Bacteroidota</taxon>
        <taxon>Cytophagia</taxon>
        <taxon>Cytophagales</taxon>
        <taxon>Hymenobacteraceae</taxon>
        <taxon>Hymenobacter</taxon>
    </lineage>
</organism>
<dbReference type="Pfam" id="PF18962">
    <property type="entry name" value="Por_Secre_tail"/>
    <property type="match status" value="1"/>
</dbReference>
<sequence>MMCPKPLRLSVLSFLSLLPLAGLAQLGPLTSDPGRTSPGTFRPQATAQRGQALALPFFDDFTTPLDGRPNAQLWQDRGGVLVSNRFAVAPPTRGTATFDGLKEDGRPYGSGYSDIDTLTSQPIDLSASTVASKLYLGFYWQAGNVLRAPEQSSSSRTRSLQLEFRDATGNWVPVWTRLSNGTREAFRRKFVAIDQTRFLHANFQFRFRTKGSLASNDDSWSVDYVKLAPVQTTADSVYQDVATSKPLSSLLARGSAMPVWQYNAAANPASMLNPATYTTINNLSTTNIPVPGQWIGTLEVLPSGPAAAFTTTPPFTLSSPQYQARIEGDVRTSPIPVTADPKTIRHRIQLNTGEGGVNPLTLPNDNIIRLTELSDYYAFDDGTAEATVSVPQPGSATNYYALRFELNKPDQVRSIRISPSFPSAANRTITVNVWDADPANSNAPTRLPKSTQSIQLPDSLPAGQTFLEVALPSPVAVSGVFYAGYGHGVISTALNINVDMNTVPPADAMWQFTRGFWEPKSTVSPATPPLYDGYALMLRPVMTNNVLAVAPAAVAAGYTLYPNPSSDGQVQVQGRYSRALVLDALGRVAWQQPAAQQGQPALDLRELPAGLYMVQLTLPDGLTVTKRLILTK</sequence>
<evidence type="ECO:0000313" key="4">
    <source>
        <dbReference type="Proteomes" id="UP000515489"/>
    </source>
</evidence>
<dbReference type="NCBIfam" id="TIGR04183">
    <property type="entry name" value="Por_Secre_tail"/>
    <property type="match status" value="1"/>
</dbReference>
<dbReference type="EMBL" id="CP060202">
    <property type="protein sequence ID" value="QNH61135.1"/>
    <property type="molecule type" value="Genomic_DNA"/>
</dbReference>
<dbReference type="AlphaFoldDB" id="A0A7G7W442"/>
<evidence type="ECO:0000313" key="3">
    <source>
        <dbReference type="EMBL" id="QNH61135.1"/>
    </source>
</evidence>
<dbReference type="InterPro" id="IPR026444">
    <property type="entry name" value="Secre_tail"/>
</dbReference>
<feature type="chain" id="PRO_5028896142" evidence="1">
    <location>
        <begin position="25"/>
        <end position="632"/>
    </location>
</feature>
<dbReference type="KEGG" id="hsk:H4317_13270"/>
<reference evidence="3 4" key="1">
    <citation type="submission" date="2020-08" db="EMBL/GenBank/DDBJ databases">
        <title>Hymenobacter sp. S2-20-2 genome sequencing.</title>
        <authorList>
            <person name="Jin L."/>
        </authorList>
    </citation>
    <scope>NUCLEOTIDE SEQUENCE [LARGE SCALE GENOMIC DNA]</scope>
    <source>
        <strain evidence="3 4">S2-20-2</strain>
    </source>
</reference>
<keyword evidence="1" id="KW-0732">Signal</keyword>